<keyword evidence="1" id="KW-1133">Transmembrane helix</keyword>
<evidence type="ECO:0000313" key="5">
    <source>
        <dbReference type="Proteomes" id="UP000238296"/>
    </source>
</evidence>
<keyword evidence="1" id="KW-0472">Membrane</keyword>
<evidence type="ECO:0000313" key="3">
    <source>
        <dbReference type="EMBL" id="PQM48183.1"/>
    </source>
</evidence>
<reference evidence="2 4" key="1">
    <citation type="submission" date="2016-10" db="EMBL/GenBank/DDBJ databases">
        <title>Genome sequence of Mycobacterium talmonii.</title>
        <authorList>
            <person name="Greninger A.L."/>
            <person name="Elliott B."/>
            <person name="Vasireddy S."/>
            <person name="Vasireddy R."/>
        </authorList>
    </citation>
    <scope>NUCLEOTIDE SEQUENCE [LARGE SCALE GENOMIC DNA]</scope>
    <source>
        <strain evidence="2">MO-5499</strain>
        <strain evidence="4">NE-TNMC-100812</strain>
    </source>
</reference>
<feature type="transmembrane region" description="Helical" evidence="1">
    <location>
        <begin position="165"/>
        <end position="196"/>
    </location>
</feature>
<evidence type="ECO:0000256" key="1">
    <source>
        <dbReference type="SAM" id="Phobius"/>
    </source>
</evidence>
<proteinExistence type="predicted"/>
<dbReference type="RefSeq" id="WP_071027087.1">
    <property type="nucleotide sequence ID" value="NZ_MLQM01000075.1"/>
</dbReference>
<accession>A0A1S1NI14</accession>
<dbReference type="AlphaFoldDB" id="A0A1S1NI14"/>
<dbReference type="EMBL" id="PPEA01000227">
    <property type="protein sequence ID" value="PQM48183.1"/>
    <property type="molecule type" value="Genomic_DNA"/>
</dbReference>
<dbReference type="Proteomes" id="UP000238296">
    <property type="component" value="Unassembled WGS sequence"/>
</dbReference>
<feature type="transmembrane region" description="Helical" evidence="1">
    <location>
        <begin position="202"/>
        <end position="224"/>
    </location>
</feature>
<feature type="transmembrane region" description="Helical" evidence="1">
    <location>
        <begin position="38"/>
        <end position="60"/>
    </location>
</feature>
<dbReference type="EMBL" id="MLQM01000075">
    <property type="protein sequence ID" value="OHV03488.1"/>
    <property type="molecule type" value="Genomic_DNA"/>
</dbReference>
<evidence type="ECO:0000313" key="2">
    <source>
        <dbReference type="EMBL" id="OHV03488.1"/>
    </source>
</evidence>
<evidence type="ECO:0000313" key="4">
    <source>
        <dbReference type="Proteomes" id="UP000179734"/>
    </source>
</evidence>
<reference evidence="3 5" key="2">
    <citation type="journal article" date="2017" name="Int. J. Syst. Evol. Microbiol.">
        <title>Mycobacterium talmoniae sp. nov., a slowly growing mycobacterium isolated from human respiratory samples.</title>
        <authorList>
            <person name="Davidson R.M."/>
            <person name="DeGroote M.A."/>
            <person name="Marola J.L."/>
            <person name="Buss S."/>
            <person name="Jones V."/>
            <person name="McNeil M.R."/>
            <person name="Freifeld A.G."/>
            <person name="Elaine Epperson L."/>
            <person name="Hasan N.A."/>
            <person name="Jackson M."/>
            <person name="Iwen P.C."/>
            <person name="Salfinger M."/>
            <person name="Strong M."/>
        </authorList>
    </citation>
    <scope>NUCLEOTIDE SEQUENCE [LARGE SCALE GENOMIC DNA]</scope>
    <source>
        <strain evidence="3 5">ATCC BAA-2683</strain>
    </source>
</reference>
<feature type="transmembrane region" description="Helical" evidence="1">
    <location>
        <begin position="6"/>
        <end position="26"/>
    </location>
</feature>
<gene>
    <name evidence="3" type="primary">gap_1</name>
    <name evidence="2" type="ORF">BKN37_14680</name>
    <name evidence="3" type="ORF">C1Y40_01607</name>
</gene>
<dbReference type="Proteomes" id="UP000179734">
    <property type="component" value="Unassembled WGS sequence"/>
</dbReference>
<keyword evidence="4" id="KW-1185">Reference proteome</keyword>
<dbReference type="InterPro" id="IPR021315">
    <property type="entry name" value="Gap/Sap"/>
</dbReference>
<keyword evidence="1" id="KW-0812">Transmembrane</keyword>
<feature type="transmembrane region" description="Helical" evidence="1">
    <location>
        <begin position="80"/>
        <end position="101"/>
    </location>
</feature>
<organism evidence="2 4">
    <name type="scientific">Mycobacterium talmoniae</name>
    <dbReference type="NCBI Taxonomy" id="1858794"/>
    <lineage>
        <taxon>Bacteria</taxon>
        <taxon>Bacillati</taxon>
        <taxon>Actinomycetota</taxon>
        <taxon>Actinomycetes</taxon>
        <taxon>Mycobacteriales</taxon>
        <taxon>Mycobacteriaceae</taxon>
        <taxon>Mycobacterium</taxon>
    </lineage>
</organism>
<protein>
    <submittedName>
        <fullName evidence="3">Peptidoglycolipid exporter Gap</fullName>
    </submittedName>
</protein>
<comment type="caution">
    <text evidence="2">The sequence shown here is derived from an EMBL/GenBank/DDBJ whole genome shotgun (WGS) entry which is preliminary data.</text>
</comment>
<dbReference type="Pfam" id="PF11139">
    <property type="entry name" value="SfLAP"/>
    <property type="match status" value="1"/>
</dbReference>
<name>A0A1S1NI14_9MYCO</name>
<feature type="transmembrane region" description="Helical" evidence="1">
    <location>
        <begin position="245"/>
        <end position="264"/>
    </location>
</feature>
<reference evidence="3" key="3">
    <citation type="submission" date="2018-01" db="EMBL/GenBank/DDBJ databases">
        <authorList>
            <person name="Gaut B.S."/>
            <person name="Morton B.R."/>
            <person name="Clegg M.T."/>
            <person name="Duvall M.R."/>
        </authorList>
    </citation>
    <scope>NUCLEOTIDE SEQUENCE</scope>
    <source>
        <strain evidence="3">ATCC BAA-2683</strain>
    </source>
</reference>
<sequence>MWSSVLGVTVLMALDPIRFGVTLLLISRPRPVPNLLAYWVGFMITSLPYLLVPLVMLHVTPGFKTFAHDMANPTTAASSTVRHIEIGVGVVTLLIAALMAVRFPTRKRVHLSTSGGNTSTLILDPDTPTAISRPQGHRQTAATQDRSAVRRMVARGRNAWDNGAVWVSLVIGLGSMPPIPPVFFVLTTVVASGAAIGTQVSAAIAFLAGTLAVVEIILVSYLATPAKTQAVLGAVQNWLRPRSRRILAAIFAVIGILLVMNGMGTA</sequence>